<feature type="region of interest" description="Disordered" evidence="1">
    <location>
        <begin position="174"/>
        <end position="196"/>
    </location>
</feature>
<dbReference type="RefSeq" id="XP_053021988.1">
    <property type="nucleotide sequence ID" value="XM_053170736.1"/>
</dbReference>
<accession>A0ABY7CNC1</accession>
<feature type="compositionally biased region" description="Low complexity" evidence="1">
    <location>
        <begin position="174"/>
        <end position="185"/>
    </location>
</feature>
<keyword evidence="3" id="KW-1185">Reference proteome</keyword>
<protein>
    <recommendedName>
        <fullName evidence="4">Fork-head domain-containing protein</fullName>
    </recommendedName>
</protein>
<reference evidence="2" key="1">
    <citation type="submission" date="2022-10" db="EMBL/GenBank/DDBJ databases">
        <title>Puccinia triticina Genome sequencing and assembly.</title>
        <authorList>
            <person name="Li C."/>
        </authorList>
    </citation>
    <scope>NUCLEOTIDE SEQUENCE</scope>
    <source>
        <strain evidence="2">Pt15</strain>
    </source>
</reference>
<feature type="compositionally biased region" description="Pro residues" evidence="1">
    <location>
        <begin position="92"/>
        <end position="102"/>
    </location>
</feature>
<organism evidence="2 3">
    <name type="scientific">Puccinia triticina</name>
    <dbReference type="NCBI Taxonomy" id="208348"/>
    <lineage>
        <taxon>Eukaryota</taxon>
        <taxon>Fungi</taxon>
        <taxon>Dikarya</taxon>
        <taxon>Basidiomycota</taxon>
        <taxon>Pucciniomycotina</taxon>
        <taxon>Pucciniomycetes</taxon>
        <taxon>Pucciniales</taxon>
        <taxon>Pucciniaceae</taxon>
        <taxon>Puccinia</taxon>
    </lineage>
</organism>
<feature type="region of interest" description="Disordered" evidence="1">
    <location>
        <begin position="1000"/>
        <end position="1041"/>
    </location>
</feature>
<feature type="compositionally biased region" description="Pro residues" evidence="1">
    <location>
        <begin position="399"/>
        <end position="411"/>
    </location>
</feature>
<feature type="region of interest" description="Disordered" evidence="1">
    <location>
        <begin position="1"/>
        <end position="60"/>
    </location>
</feature>
<dbReference type="SUPFAM" id="SSF49313">
    <property type="entry name" value="Cadherin-like"/>
    <property type="match status" value="1"/>
</dbReference>
<evidence type="ECO:0008006" key="4">
    <source>
        <dbReference type="Google" id="ProtNLM"/>
    </source>
</evidence>
<feature type="compositionally biased region" description="Low complexity" evidence="1">
    <location>
        <begin position="103"/>
        <end position="131"/>
    </location>
</feature>
<feature type="region of interest" description="Disordered" evidence="1">
    <location>
        <begin position="74"/>
        <end position="144"/>
    </location>
</feature>
<feature type="region of interest" description="Disordered" evidence="1">
    <location>
        <begin position="355"/>
        <end position="411"/>
    </location>
</feature>
<evidence type="ECO:0000313" key="2">
    <source>
        <dbReference type="EMBL" id="WAQ86433.1"/>
    </source>
</evidence>
<feature type="region of interest" description="Disordered" evidence="1">
    <location>
        <begin position="216"/>
        <end position="269"/>
    </location>
</feature>
<proteinExistence type="predicted"/>
<evidence type="ECO:0000256" key="1">
    <source>
        <dbReference type="SAM" id="MobiDB-lite"/>
    </source>
</evidence>
<dbReference type="Proteomes" id="UP001164743">
    <property type="component" value="Chromosome 7A"/>
</dbReference>
<feature type="region of interest" description="Disordered" evidence="1">
    <location>
        <begin position="686"/>
        <end position="793"/>
    </location>
</feature>
<evidence type="ECO:0000313" key="3">
    <source>
        <dbReference type="Proteomes" id="UP001164743"/>
    </source>
</evidence>
<feature type="compositionally biased region" description="Polar residues" evidence="1">
    <location>
        <begin position="74"/>
        <end position="85"/>
    </location>
</feature>
<gene>
    <name evidence="2" type="ORF">PtA15_7A159</name>
</gene>
<feature type="compositionally biased region" description="Low complexity" evidence="1">
    <location>
        <begin position="1008"/>
        <end position="1031"/>
    </location>
</feature>
<name>A0ABY7CNC1_9BASI</name>
<dbReference type="EMBL" id="CP110427">
    <property type="protein sequence ID" value="WAQ86433.1"/>
    <property type="molecule type" value="Genomic_DNA"/>
</dbReference>
<sequence>MECPHYHAFRNSLSQQDSNNQHHLKQQLIETIEHATQPQKPERKRSRQRPDSQNTHCTKAARSLASINSTAGLLSRRASQSTNQYHPFHPLLTPPLLNPPTYYPENTPTELSLNNNENSFHPNNNNSNPQPSSHPPPDPLSERHKNLASANEAKNGGETLHLQLSGIISDLTYQQQPQQQIQEPPTAGPTDLAITGPPSAELLEAAAADDHHHRLIRPADRPGKLSFTLPSQSSSIITESTSRPRRPRPLATRPHSKSFTSPRTLGPDHQHCPRIATDSAHTPYTFAATPSLGLPPGARIDLASLPGTLSGLSTTSSAIGLEPSQDEIMQDSMAAPVTQSDALSSSEQIANATLAEHAQPARSRAPTIDSQRPPGGDAEMMRATTIEDTPMDTGDPSGHPLPSPTVMPPPAPDPALLVSSSSTVPGPDDHNQTIIPPPRVPSPPVNRQMGAASAGVSPLLAAQFEPIFNQWLGRLCSDLEMKDAKGEPIHQTLMARKMQRLEESADFRPFKFRIQAFTNSFFEELVRNGFQEKDLPMKKVRQYLWSQSCISRFNEEGKKAKSKGNHVWHIEAKKMMNGQWSFLHFQRKIIGNPPPEAYAGVKWTWTAKVWDPQCSAQNIKAAFSSPDLPPWLAWRGNLLSGVPTLDLIGTSYLITVLAATNPNSKSASSALDLSFTLTVKSPEEMVTSQIDKNQKTEDNNPALQSDSTVPQSSSEQISLDTTPTHSPPDLAGFTNGSSSTTALERIPSGMLQLSSDGKHPTSFNPVPGLSRTDSCESVPISSPILEDPPRLLGHTQQAPFDGLLSESSLLHEFRNAVMKEGDGLDFDSSLDFSSSSSAGHPLAALHLDQQFGLRGPSAVQQSASTMMGASGEGGALPAGLMLIPSTTAGMVAGEMEPEGSAAGGGGGTHGLGDGGGVLLDTLISSSTGAVVVGDLAGDTSLSGPGLTARMLLDATVRENLMSTDAFLSDSAGDLIRTAIVSDDPRARQFAADVLAPMAPAIPVPEDPSPAVGGASTGPAASAAAGTNPSAGLPAPRSVSDSARHPARFSPLLAGTCLFLALVLCSRPLNSQSAA</sequence>
<dbReference type="InterPro" id="IPR015919">
    <property type="entry name" value="Cadherin-like_sf"/>
</dbReference>
<feature type="compositionally biased region" description="Polar residues" evidence="1">
    <location>
        <begin position="11"/>
        <end position="21"/>
    </location>
</feature>
<feature type="compositionally biased region" description="Polar residues" evidence="1">
    <location>
        <begin position="699"/>
        <end position="724"/>
    </location>
</feature>
<dbReference type="GeneID" id="77811631"/>
<feature type="compositionally biased region" description="Low complexity" evidence="1">
    <location>
        <begin position="231"/>
        <end position="241"/>
    </location>
</feature>